<sequence length="110" mass="12916">MSDSNRKCDQSLVCFLGDKILFASRCWNGGEMFRPPINYDIYTPPQSKVSELNVPAHTLRTVDIRKVAPLSYLSYLPLPKRFFHLIQRLNQIIQHRFLTRFNLYAGHHPR</sequence>
<gene>
    <name evidence="1" type="ORF">EYY89_19475</name>
</gene>
<evidence type="ECO:0000313" key="1">
    <source>
        <dbReference type="EMBL" id="TBM21801.1"/>
    </source>
</evidence>
<proteinExistence type="predicted"/>
<dbReference type="EMBL" id="SITD01000066">
    <property type="protein sequence ID" value="TBM21801.1"/>
    <property type="molecule type" value="Genomic_DNA"/>
</dbReference>
<dbReference type="Proteomes" id="UP000293380">
    <property type="component" value="Unassembled WGS sequence"/>
</dbReference>
<evidence type="ECO:0000313" key="2">
    <source>
        <dbReference type="Proteomes" id="UP000293380"/>
    </source>
</evidence>
<dbReference type="AlphaFoldDB" id="A0A4Q9EGN4"/>
<comment type="caution">
    <text evidence="1">The sequence shown here is derived from an EMBL/GenBank/DDBJ whole genome shotgun (WGS) entry which is preliminary data.</text>
</comment>
<accession>A0A4Q9EGN4</accession>
<name>A0A4Q9EGN4_9GAMM</name>
<protein>
    <submittedName>
        <fullName evidence="1">Uncharacterized protein</fullName>
    </submittedName>
</protein>
<reference evidence="1 2" key="1">
    <citation type="submission" date="2019-02" db="EMBL/GenBank/DDBJ databases">
        <title>Comparative genomic analysis of the Hafnia genus genomes.</title>
        <authorList>
            <person name="Zhiqiu Y."/>
            <person name="Chao Y."/>
            <person name="Yuhui D."/>
            <person name="Di H."/>
            <person name="Bin L."/>
        </authorList>
    </citation>
    <scope>NUCLEOTIDE SEQUENCE [LARGE SCALE GENOMIC DNA]</scope>
    <source>
        <strain evidence="1 2">PCM_1194</strain>
    </source>
</reference>
<organism evidence="1 2">
    <name type="scientific">Hafnia paralvei</name>
    <dbReference type="NCBI Taxonomy" id="546367"/>
    <lineage>
        <taxon>Bacteria</taxon>
        <taxon>Pseudomonadati</taxon>
        <taxon>Pseudomonadota</taxon>
        <taxon>Gammaproteobacteria</taxon>
        <taxon>Enterobacterales</taxon>
        <taxon>Hafniaceae</taxon>
        <taxon>Hafnia</taxon>
    </lineage>
</organism>